<keyword evidence="3" id="KW-1185">Reference proteome</keyword>
<dbReference type="Proteomes" id="UP000017048">
    <property type="component" value="Unassembled WGS sequence"/>
</dbReference>
<dbReference type="SUPFAM" id="SSF53474">
    <property type="entry name" value="alpha/beta-Hydrolases"/>
    <property type="match status" value="1"/>
</dbReference>
<gene>
    <name evidence="2" type="ORF">NCAST_34_04740</name>
</gene>
<dbReference type="OrthoDB" id="5513277at2"/>
<dbReference type="eggNOG" id="COG0596">
    <property type="taxonomic scope" value="Bacteria"/>
</dbReference>
<dbReference type="PANTHER" id="PTHR43798:SF33">
    <property type="entry name" value="HYDROLASE, PUTATIVE (AFU_ORTHOLOGUE AFUA_2G14860)-RELATED"/>
    <property type="match status" value="1"/>
</dbReference>
<organism evidence="2 3">
    <name type="scientific">Nocardia asteroides NBRC 15531</name>
    <dbReference type="NCBI Taxonomy" id="1110697"/>
    <lineage>
        <taxon>Bacteria</taxon>
        <taxon>Bacillati</taxon>
        <taxon>Actinomycetota</taxon>
        <taxon>Actinomycetes</taxon>
        <taxon>Mycobacteriales</taxon>
        <taxon>Nocardiaceae</taxon>
        <taxon>Nocardia</taxon>
    </lineage>
</organism>
<dbReference type="AlphaFoldDB" id="U5EJ90"/>
<dbReference type="GO" id="GO:0003824">
    <property type="term" value="F:catalytic activity"/>
    <property type="evidence" value="ECO:0007669"/>
    <property type="project" value="UniProtKB-ARBA"/>
</dbReference>
<comment type="caution">
    <text evidence="2">The sequence shown here is derived from an EMBL/GenBank/DDBJ whole genome shotgun (WGS) entry which is preliminary data.</text>
</comment>
<evidence type="ECO:0000313" key="2">
    <source>
        <dbReference type="EMBL" id="GAD87345.1"/>
    </source>
</evidence>
<name>U5EJ90_NOCAS</name>
<accession>U5EJ90</accession>
<evidence type="ECO:0000313" key="3">
    <source>
        <dbReference type="Proteomes" id="UP000017048"/>
    </source>
</evidence>
<dbReference type="STRING" id="1824.SAMN05444423_104419"/>
<dbReference type="InterPro" id="IPR000073">
    <property type="entry name" value="AB_hydrolase_1"/>
</dbReference>
<dbReference type="RefSeq" id="WP_019045940.1">
    <property type="nucleotide sequence ID" value="NZ_BAFO02000034.1"/>
</dbReference>
<protein>
    <submittedName>
        <fullName evidence="2">Peptidase S33 family protein</fullName>
    </submittedName>
</protein>
<dbReference type="EMBL" id="BAFO02000034">
    <property type="protein sequence ID" value="GAD87345.1"/>
    <property type="molecule type" value="Genomic_DNA"/>
</dbReference>
<dbReference type="InterPro" id="IPR029058">
    <property type="entry name" value="AB_hydrolase_fold"/>
</dbReference>
<proteinExistence type="predicted"/>
<sequence>MAEDGYFLAPTIGRPADKVGYYPDRASFDRFAAAYHAAMAELPSPDALAAVPTAFGPVRAYRFGPGGGIPVVLLSGRQASTPMWGVNLPGLTARHTVWSVDSIGEPGASGQTVPLTDGPDQAQWIDETLAGLGVSRAHLLGVSIGANLAVQTALHRPGRVASITLLDAANTFAPLSWKMIVVSLGSAIPSMPTALRHRLLSWISGGVPVDDTVPEGRLVAAGMKDYRGAQPLLPRPTEAQLRALTVPVLALFAGRSIVHDPTVAAATARLIPGARVEMWPDASHAVNGEYPDRIAELVTAFTAGVR</sequence>
<dbReference type="GeneID" id="91516053"/>
<dbReference type="PANTHER" id="PTHR43798">
    <property type="entry name" value="MONOACYLGLYCEROL LIPASE"/>
    <property type="match status" value="1"/>
</dbReference>
<dbReference type="InterPro" id="IPR050266">
    <property type="entry name" value="AB_hydrolase_sf"/>
</dbReference>
<dbReference type="GO" id="GO:0016020">
    <property type="term" value="C:membrane"/>
    <property type="evidence" value="ECO:0007669"/>
    <property type="project" value="TreeGrafter"/>
</dbReference>
<dbReference type="Gene3D" id="3.40.50.1820">
    <property type="entry name" value="alpha/beta hydrolase"/>
    <property type="match status" value="1"/>
</dbReference>
<feature type="domain" description="AB hydrolase-1" evidence="1">
    <location>
        <begin position="70"/>
        <end position="174"/>
    </location>
</feature>
<evidence type="ECO:0000259" key="1">
    <source>
        <dbReference type="Pfam" id="PF00561"/>
    </source>
</evidence>
<dbReference type="Pfam" id="PF00561">
    <property type="entry name" value="Abhydrolase_1"/>
    <property type="match status" value="1"/>
</dbReference>
<reference evidence="2 3" key="1">
    <citation type="journal article" date="2014" name="BMC Genomics">
        <title>Genome based analysis of type-I polyketide synthase and nonribosomal peptide synthetase gene clusters in seven strains of five representative Nocardia species.</title>
        <authorList>
            <person name="Komaki H."/>
            <person name="Ichikawa N."/>
            <person name="Hosoyama A."/>
            <person name="Takahashi-Nakaguchi A."/>
            <person name="Matsuzawa T."/>
            <person name="Suzuki K."/>
            <person name="Fujita N."/>
            <person name="Gonoi T."/>
        </authorList>
    </citation>
    <scope>NUCLEOTIDE SEQUENCE [LARGE SCALE GENOMIC DNA]</scope>
    <source>
        <strain evidence="2 3">NBRC 15531</strain>
    </source>
</reference>